<feature type="transmembrane region" description="Helical" evidence="13">
    <location>
        <begin position="6"/>
        <end position="26"/>
    </location>
</feature>
<dbReference type="PANTHER" id="PTHR24282">
    <property type="entry name" value="CYTOCHROME P450 FAMILY MEMBER"/>
    <property type="match status" value="1"/>
</dbReference>
<dbReference type="EMBL" id="JBJUIK010000012">
    <property type="protein sequence ID" value="KAL3508816.1"/>
    <property type="molecule type" value="Genomic_DNA"/>
</dbReference>
<evidence type="ECO:0000313" key="15">
    <source>
        <dbReference type="Proteomes" id="UP001630127"/>
    </source>
</evidence>
<feature type="binding site" description="axial binding residue" evidence="11">
    <location>
        <position position="467"/>
    </location>
    <ligand>
        <name>heme</name>
        <dbReference type="ChEBI" id="CHEBI:30413"/>
    </ligand>
    <ligandPart>
        <name>Fe</name>
        <dbReference type="ChEBI" id="CHEBI:18248"/>
    </ligandPart>
</feature>
<dbReference type="GO" id="GO:0009820">
    <property type="term" value="P:alkaloid metabolic process"/>
    <property type="evidence" value="ECO:0007669"/>
    <property type="project" value="UniProtKB-ARBA"/>
</dbReference>
<name>A0ABD2YPH6_9GENT</name>
<dbReference type="InterPro" id="IPR036396">
    <property type="entry name" value="Cyt_P450_sf"/>
</dbReference>
<comment type="similarity">
    <text evidence="2 12">Belongs to the cytochrome P450 family.</text>
</comment>
<evidence type="ECO:0000256" key="3">
    <source>
        <dbReference type="ARBA" id="ARBA00022617"/>
    </source>
</evidence>
<protein>
    <recommendedName>
        <fullName evidence="16">Cytochrome P450</fullName>
    </recommendedName>
</protein>
<dbReference type="GO" id="GO:0004497">
    <property type="term" value="F:monooxygenase activity"/>
    <property type="evidence" value="ECO:0007669"/>
    <property type="project" value="UniProtKB-KW"/>
</dbReference>
<gene>
    <name evidence="14" type="ORF">ACH5RR_028217</name>
</gene>
<dbReference type="GO" id="GO:0046872">
    <property type="term" value="F:metal ion binding"/>
    <property type="evidence" value="ECO:0007669"/>
    <property type="project" value="UniProtKB-KW"/>
</dbReference>
<dbReference type="Proteomes" id="UP001630127">
    <property type="component" value="Unassembled WGS sequence"/>
</dbReference>
<reference evidence="14 15" key="1">
    <citation type="submission" date="2024-11" db="EMBL/GenBank/DDBJ databases">
        <title>A near-complete genome assembly of Cinchona calisaya.</title>
        <authorList>
            <person name="Lian D.C."/>
            <person name="Zhao X.W."/>
            <person name="Wei L."/>
        </authorList>
    </citation>
    <scope>NUCLEOTIDE SEQUENCE [LARGE SCALE GENOMIC DNA]</scope>
    <source>
        <tissue evidence="14">Nenye</tissue>
    </source>
</reference>
<accession>A0ABD2YPH6</accession>
<dbReference type="InterPro" id="IPR050665">
    <property type="entry name" value="Cytochrome_P450_Monooxygen"/>
</dbReference>
<evidence type="ECO:0000256" key="6">
    <source>
        <dbReference type="ARBA" id="ARBA00022989"/>
    </source>
</evidence>
<proteinExistence type="inferred from homology"/>
<keyword evidence="8 11" id="KW-0408">Iron</keyword>
<dbReference type="FunFam" id="1.10.630.10:FF:000029">
    <property type="entry name" value="Cytochrome P450 734A1"/>
    <property type="match status" value="1"/>
</dbReference>
<dbReference type="PRINTS" id="PR00463">
    <property type="entry name" value="EP450I"/>
</dbReference>
<dbReference type="InterPro" id="IPR001128">
    <property type="entry name" value="Cyt_P450"/>
</dbReference>
<dbReference type="Gene3D" id="1.10.630.10">
    <property type="entry name" value="Cytochrome P450"/>
    <property type="match status" value="1"/>
</dbReference>
<dbReference type="SUPFAM" id="SSF48264">
    <property type="entry name" value="Cytochrome P450"/>
    <property type="match status" value="1"/>
</dbReference>
<evidence type="ECO:0000256" key="13">
    <source>
        <dbReference type="SAM" id="Phobius"/>
    </source>
</evidence>
<comment type="caution">
    <text evidence="14">The sequence shown here is derived from an EMBL/GenBank/DDBJ whole genome shotgun (WGS) entry which is preliminary data.</text>
</comment>
<dbReference type="GO" id="GO:0009753">
    <property type="term" value="P:response to jasmonic acid"/>
    <property type="evidence" value="ECO:0007669"/>
    <property type="project" value="UniProtKB-ARBA"/>
</dbReference>
<dbReference type="GO" id="GO:0016020">
    <property type="term" value="C:membrane"/>
    <property type="evidence" value="ECO:0007669"/>
    <property type="project" value="UniProtKB-SubCell"/>
</dbReference>
<keyword evidence="6 13" id="KW-1133">Transmembrane helix</keyword>
<sequence>MAVEIDSIFFMTLALLILLTWLWKILNSIWFRPKKLERYLRGQGLKGSSYRLWHGDSKDIKTMSIQAQSKTINLQDDMLPYVVPFHNHIVQKYGKKSFFWNGRSATMNIMDPDVIRDVLFNYKTFRKTVGRVSPLTQLFISGLVFDEGEHWAKHRKILSPAFYMEKLKYMLPAMWLSCSEVVGKWEKLTEKGSCEFDVLPYVESLTADVISRTAFGSNYEEGKQMFQLLKEQSKLTFQMIQSIYIPGSRFLPNKTNKRVKKLNGEIRAILRDLISKREKQTKAGEMKMNDLLGMLIESNLQEIEEQGNRKNYGMSMDDVIDNCKVFYIAGQETTSSLLVWTIVMLGMHQNWQERARDEVLQIFGHNKPDSEGLNQLKIVSMILNEVLRLYPPAITLHRTTQEVIKLGDITLPVGVDLVVHILLAHHDTELWGDDAKEFNPDRFSEGVAKAAKKPNSFFPFSLGPRVCIGQNYALIEAKLAIASFLQHFSFELSPSYTHAPVRGLTLQPRFGAKMIMHKV</sequence>
<evidence type="ECO:0000256" key="9">
    <source>
        <dbReference type="ARBA" id="ARBA00023033"/>
    </source>
</evidence>
<evidence type="ECO:0000313" key="14">
    <source>
        <dbReference type="EMBL" id="KAL3508816.1"/>
    </source>
</evidence>
<evidence type="ECO:0000256" key="11">
    <source>
        <dbReference type="PIRSR" id="PIRSR602401-1"/>
    </source>
</evidence>
<comment type="cofactor">
    <cofactor evidence="11">
        <name>heme</name>
        <dbReference type="ChEBI" id="CHEBI:30413"/>
    </cofactor>
</comment>
<dbReference type="InterPro" id="IPR002401">
    <property type="entry name" value="Cyt_P450_E_grp-I"/>
</dbReference>
<dbReference type="AlphaFoldDB" id="A0ABD2YPH6"/>
<evidence type="ECO:0000256" key="12">
    <source>
        <dbReference type="RuleBase" id="RU000461"/>
    </source>
</evidence>
<evidence type="ECO:0000256" key="8">
    <source>
        <dbReference type="ARBA" id="ARBA00023004"/>
    </source>
</evidence>
<keyword evidence="3 11" id="KW-0349">Heme</keyword>
<keyword evidence="5 11" id="KW-0479">Metal-binding</keyword>
<evidence type="ECO:0000256" key="5">
    <source>
        <dbReference type="ARBA" id="ARBA00022723"/>
    </source>
</evidence>
<keyword evidence="9 12" id="KW-0503">Monooxygenase</keyword>
<keyword evidence="10 13" id="KW-0472">Membrane</keyword>
<dbReference type="PRINTS" id="PR00385">
    <property type="entry name" value="P450"/>
</dbReference>
<keyword evidence="4 13" id="KW-0812">Transmembrane</keyword>
<evidence type="ECO:0000256" key="4">
    <source>
        <dbReference type="ARBA" id="ARBA00022692"/>
    </source>
</evidence>
<dbReference type="Pfam" id="PF00067">
    <property type="entry name" value="p450"/>
    <property type="match status" value="1"/>
</dbReference>
<evidence type="ECO:0000256" key="2">
    <source>
        <dbReference type="ARBA" id="ARBA00010617"/>
    </source>
</evidence>
<evidence type="ECO:0000256" key="7">
    <source>
        <dbReference type="ARBA" id="ARBA00023002"/>
    </source>
</evidence>
<dbReference type="PANTHER" id="PTHR24282:SF250">
    <property type="entry name" value="CYTOCHROME P450 CYP72A219-LIKE"/>
    <property type="match status" value="1"/>
</dbReference>
<dbReference type="PROSITE" id="PS00086">
    <property type="entry name" value="CYTOCHROME_P450"/>
    <property type="match status" value="1"/>
</dbReference>
<keyword evidence="15" id="KW-1185">Reference proteome</keyword>
<keyword evidence="7 12" id="KW-0560">Oxidoreductase</keyword>
<dbReference type="InterPro" id="IPR017972">
    <property type="entry name" value="Cyt_P450_CS"/>
</dbReference>
<organism evidence="14 15">
    <name type="scientific">Cinchona calisaya</name>
    <dbReference type="NCBI Taxonomy" id="153742"/>
    <lineage>
        <taxon>Eukaryota</taxon>
        <taxon>Viridiplantae</taxon>
        <taxon>Streptophyta</taxon>
        <taxon>Embryophyta</taxon>
        <taxon>Tracheophyta</taxon>
        <taxon>Spermatophyta</taxon>
        <taxon>Magnoliopsida</taxon>
        <taxon>eudicotyledons</taxon>
        <taxon>Gunneridae</taxon>
        <taxon>Pentapetalae</taxon>
        <taxon>asterids</taxon>
        <taxon>lamiids</taxon>
        <taxon>Gentianales</taxon>
        <taxon>Rubiaceae</taxon>
        <taxon>Cinchonoideae</taxon>
        <taxon>Cinchoneae</taxon>
        <taxon>Cinchona</taxon>
    </lineage>
</organism>
<evidence type="ECO:0008006" key="16">
    <source>
        <dbReference type="Google" id="ProtNLM"/>
    </source>
</evidence>
<comment type="subcellular location">
    <subcellularLocation>
        <location evidence="1">Membrane</location>
    </subcellularLocation>
</comment>
<evidence type="ECO:0000256" key="10">
    <source>
        <dbReference type="ARBA" id="ARBA00023136"/>
    </source>
</evidence>
<evidence type="ECO:0000256" key="1">
    <source>
        <dbReference type="ARBA" id="ARBA00004370"/>
    </source>
</evidence>